<sequence length="200" mass="22999">MRTRNMGSKHVPVGRVNAVMKDPKSYNQAMRDIRAAKWNEAMKTEIRHGTIERYKARLVTRADEQEYGVDYCLSFSAVLEMASGKLILMISKYGVFPRIMATKFTEQELRALGVKNNHKLALMLDKRLYGLKESERLWNPLLHKGLVSGVFLQCYTYSWFYVKSEVDGITLVGIYVDDILVTATSAKKVDKFFLDMQIVE</sequence>
<reference evidence="3" key="1">
    <citation type="submission" date="2017-03" db="EMBL/GenBank/DDBJ databases">
        <title>Phytopthora megakarya and P. palmivora, two closely related causual agents of cacao black pod achieved similar genome size and gene model numbers by different mechanisms.</title>
        <authorList>
            <person name="Ali S."/>
            <person name="Shao J."/>
            <person name="Larry D.J."/>
            <person name="Kronmiller B."/>
            <person name="Shen D."/>
            <person name="Strem M.D."/>
            <person name="Melnick R.L."/>
            <person name="Guiltinan M.J."/>
            <person name="Tyler B.M."/>
            <person name="Meinhardt L.W."/>
            <person name="Bailey B.A."/>
        </authorList>
    </citation>
    <scope>NUCLEOTIDE SEQUENCE [LARGE SCALE GENOMIC DNA]</scope>
    <source>
        <strain evidence="3">zdho120</strain>
    </source>
</reference>
<name>A0A225X4D3_9STRA</name>
<dbReference type="Pfam" id="PF07727">
    <property type="entry name" value="RVT_2"/>
    <property type="match status" value="1"/>
</dbReference>
<evidence type="ECO:0000259" key="1">
    <source>
        <dbReference type="Pfam" id="PF07727"/>
    </source>
</evidence>
<comment type="caution">
    <text evidence="2">The sequence shown here is derived from an EMBL/GenBank/DDBJ whole genome shotgun (WGS) entry which is preliminary data.</text>
</comment>
<dbReference type="InterPro" id="IPR013103">
    <property type="entry name" value="RVT_2"/>
</dbReference>
<proteinExistence type="predicted"/>
<organism evidence="2 3">
    <name type="scientific">Phytophthora megakarya</name>
    <dbReference type="NCBI Taxonomy" id="4795"/>
    <lineage>
        <taxon>Eukaryota</taxon>
        <taxon>Sar</taxon>
        <taxon>Stramenopiles</taxon>
        <taxon>Oomycota</taxon>
        <taxon>Peronosporomycetes</taxon>
        <taxon>Peronosporales</taxon>
        <taxon>Peronosporaceae</taxon>
        <taxon>Phytophthora</taxon>
    </lineage>
</organism>
<keyword evidence="3" id="KW-1185">Reference proteome</keyword>
<gene>
    <name evidence="2" type="ORF">PHMEG_000179</name>
</gene>
<evidence type="ECO:0000313" key="3">
    <source>
        <dbReference type="Proteomes" id="UP000198211"/>
    </source>
</evidence>
<feature type="domain" description="Reverse transcriptase Ty1/copia-type" evidence="1">
    <location>
        <begin position="36"/>
        <end position="196"/>
    </location>
</feature>
<accession>A0A225X4D3</accession>
<dbReference type="OrthoDB" id="128006at2759"/>
<evidence type="ECO:0000313" key="2">
    <source>
        <dbReference type="EMBL" id="OWZ24741.1"/>
    </source>
</evidence>
<dbReference type="EMBL" id="NBNE01000004">
    <property type="protein sequence ID" value="OWZ24741.1"/>
    <property type="molecule type" value="Genomic_DNA"/>
</dbReference>
<protein>
    <submittedName>
        <fullName evidence="2">Pol Polyprotein</fullName>
    </submittedName>
</protein>
<dbReference type="AlphaFoldDB" id="A0A225X4D3"/>
<dbReference type="Proteomes" id="UP000198211">
    <property type="component" value="Unassembled WGS sequence"/>
</dbReference>